<dbReference type="GO" id="GO:0005524">
    <property type="term" value="F:ATP binding"/>
    <property type="evidence" value="ECO:0007669"/>
    <property type="project" value="UniProtKB-KW"/>
</dbReference>
<comment type="caution">
    <text evidence="12">The sequence shown here is derived from an EMBL/GenBank/DDBJ whole genome shotgun (WGS) entry which is preliminary data.</text>
</comment>
<evidence type="ECO:0000256" key="5">
    <source>
        <dbReference type="ARBA" id="ARBA00038437"/>
    </source>
</evidence>
<dbReference type="Gene3D" id="3.40.50.300">
    <property type="entry name" value="P-loop containing nucleotide triphosphate hydrolases"/>
    <property type="match status" value="2"/>
</dbReference>
<dbReference type="SMART" id="SM00490">
    <property type="entry name" value="HELICc"/>
    <property type="match status" value="1"/>
</dbReference>
<evidence type="ECO:0000259" key="9">
    <source>
        <dbReference type="PROSITE" id="PS51192"/>
    </source>
</evidence>
<dbReference type="RefSeq" id="WP_200311302.1">
    <property type="nucleotide sequence ID" value="NZ_JAENIM010000039.1"/>
</dbReference>
<evidence type="ECO:0000256" key="4">
    <source>
        <dbReference type="ARBA" id="ARBA00022840"/>
    </source>
</evidence>
<evidence type="ECO:0000256" key="1">
    <source>
        <dbReference type="ARBA" id="ARBA00022741"/>
    </source>
</evidence>
<reference evidence="12" key="1">
    <citation type="submission" date="2021-01" db="EMBL/GenBank/DDBJ databases">
        <title>Modified the classification status of verrucomicrobia.</title>
        <authorList>
            <person name="Feng X."/>
        </authorList>
    </citation>
    <scope>NUCLEOTIDE SEQUENCE</scope>
    <source>
        <strain evidence="12">_KCTC 22039</strain>
    </source>
</reference>
<dbReference type="InterPro" id="IPR011545">
    <property type="entry name" value="DEAD/DEAH_box_helicase_dom"/>
</dbReference>
<accession>A0A8J7ME25</accession>
<feature type="compositionally biased region" description="Basic residues" evidence="8">
    <location>
        <begin position="424"/>
        <end position="445"/>
    </location>
</feature>
<dbReference type="SMART" id="SM00487">
    <property type="entry name" value="DEXDc"/>
    <property type="match status" value="1"/>
</dbReference>
<comment type="similarity">
    <text evidence="5 7">Belongs to the DEAD box helicase family.</text>
</comment>
<dbReference type="InterPro" id="IPR000629">
    <property type="entry name" value="RNA-helicase_DEAD-box_CS"/>
</dbReference>
<dbReference type="InterPro" id="IPR014014">
    <property type="entry name" value="RNA_helicase_DEAD_Q_motif"/>
</dbReference>
<dbReference type="AlphaFoldDB" id="A0A8J7ME25"/>
<dbReference type="PROSITE" id="PS51195">
    <property type="entry name" value="Q_MOTIF"/>
    <property type="match status" value="1"/>
</dbReference>
<evidence type="ECO:0000256" key="6">
    <source>
        <dbReference type="PROSITE-ProRule" id="PRU00552"/>
    </source>
</evidence>
<dbReference type="PROSITE" id="PS00039">
    <property type="entry name" value="DEAD_ATP_HELICASE"/>
    <property type="match status" value="1"/>
</dbReference>
<evidence type="ECO:0000313" key="12">
    <source>
        <dbReference type="EMBL" id="MBK1791292.1"/>
    </source>
</evidence>
<dbReference type="InterPro" id="IPR014001">
    <property type="entry name" value="Helicase_ATP-bd"/>
</dbReference>
<dbReference type="Proteomes" id="UP000624703">
    <property type="component" value="Unassembled WGS sequence"/>
</dbReference>
<evidence type="ECO:0000256" key="3">
    <source>
        <dbReference type="ARBA" id="ARBA00022806"/>
    </source>
</evidence>
<dbReference type="GO" id="GO:0003724">
    <property type="term" value="F:RNA helicase activity"/>
    <property type="evidence" value="ECO:0007669"/>
    <property type="project" value="InterPro"/>
</dbReference>
<feature type="region of interest" description="Disordered" evidence="8">
    <location>
        <begin position="378"/>
        <end position="445"/>
    </location>
</feature>
<dbReference type="Pfam" id="PF00271">
    <property type="entry name" value="Helicase_C"/>
    <property type="match status" value="1"/>
</dbReference>
<feature type="domain" description="Helicase C-terminal" evidence="10">
    <location>
        <begin position="218"/>
        <end position="387"/>
    </location>
</feature>
<keyword evidence="13" id="KW-1185">Reference proteome</keyword>
<dbReference type="InterPro" id="IPR001650">
    <property type="entry name" value="Helicase_C-like"/>
</dbReference>
<keyword evidence="2 7" id="KW-0378">Hydrolase</keyword>
<evidence type="ECO:0000259" key="11">
    <source>
        <dbReference type="PROSITE" id="PS51195"/>
    </source>
</evidence>
<evidence type="ECO:0000256" key="7">
    <source>
        <dbReference type="RuleBase" id="RU000492"/>
    </source>
</evidence>
<keyword evidence="4 7" id="KW-0067">ATP-binding</keyword>
<dbReference type="PANTHER" id="PTHR47959:SF13">
    <property type="entry name" value="ATP-DEPENDENT RNA HELICASE RHLE"/>
    <property type="match status" value="1"/>
</dbReference>
<dbReference type="EMBL" id="JAENIM010000039">
    <property type="protein sequence ID" value="MBK1791292.1"/>
    <property type="molecule type" value="Genomic_DNA"/>
</dbReference>
<evidence type="ECO:0000313" key="13">
    <source>
        <dbReference type="Proteomes" id="UP000624703"/>
    </source>
</evidence>
<dbReference type="GO" id="GO:0005829">
    <property type="term" value="C:cytosol"/>
    <property type="evidence" value="ECO:0007669"/>
    <property type="project" value="TreeGrafter"/>
</dbReference>
<feature type="short sequence motif" description="Q motif" evidence="6">
    <location>
        <begin position="1"/>
        <end position="29"/>
    </location>
</feature>
<sequence>MSFEQLGLAERITKAINELGYAKPMPIQQRAIPKIVKNHDLIGIAQTGTGKTAAFTLPILSKLCQATSSDNQRHTKALIIAPTRELVHQIHENIRKYAKFTNLRTVVVTGGASEQHQIEKLQSNADIVIATPGRLLALQKGNHCQFGKLEFLVLDEADRMLDMGFLPDIIEIIRPLPNRRQTLLFSATLPKPLEKLAADFMEKPEIVEVGKRSNTASTIEQFLYPAEQHLKTDLLIGLLDDHNFFSVLVFVRTRDQVAGLAKDLQRAGIDSAAMHGEMSQNHRSRTIRDFRENKIRVLVATDIAARGLDIDSITHVVNFDFPESNEDYIHRIGRTGRAGATGHAITFNTAADQNRLAKLEKHIGRTIAVRQLAGFNYNVPAPEEDKSSRFEKPQKVKPKRHSVNRSESSKRFQSGLDAKQNRTFGKKKASKKTAKRRPNKNGKKR</sequence>
<evidence type="ECO:0000259" key="10">
    <source>
        <dbReference type="PROSITE" id="PS51194"/>
    </source>
</evidence>
<name>A0A8J7ME25_9BACT</name>
<feature type="domain" description="Helicase ATP-binding" evidence="9">
    <location>
        <begin position="32"/>
        <end position="207"/>
    </location>
</feature>
<dbReference type="SUPFAM" id="SSF52540">
    <property type="entry name" value="P-loop containing nucleoside triphosphate hydrolases"/>
    <property type="match status" value="1"/>
</dbReference>
<feature type="domain" description="DEAD-box RNA helicase Q" evidence="11">
    <location>
        <begin position="1"/>
        <end position="29"/>
    </location>
</feature>
<dbReference type="CDD" id="cd00268">
    <property type="entry name" value="DEADc"/>
    <property type="match status" value="1"/>
</dbReference>
<feature type="compositionally biased region" description="Basic and acidic residues" evidence="8">
    <location>
        <begin position="383"/>
        <end position="394"/>
    </location>
</feature>
<dbReference type="GO" id="GO:0003676">
    <property type="term" value="F:nucleic acid binding"/>
    <property type="evidence" value="ECO:0007669"/>
    <property type="project" value="InterPro"/>
</dbReference>
<dbReference type="InterPro" id="IPR050079">
    <property type="entry name" value="DEAD_box_RNA_helicase"/>
</dbReference>
<keyword evidence="1 7" id="KW-0547">Nucleotide-binding</keyword>
<evidence type="ECO:0000256" key="8">
    <source>
        <dbReference type="SAM" id="MobiDB-lite"/>
    </source>
</evidence>
<dbReference type="GO" id="GO:0016787">
    <property type="term" value="F:hydrolase activity"/>
    <property type="evidence" value="ECO:0007669"/>
    <property type="project" value="UniProtKB-KW"/>
</dbReference>
<dbReference type="CDD" id="cd18787">
    <property type="entry name" value="SF2_C_DEAD"/>
    <property type="match status" value="1"/>
</dbReference>
<dbReference type="InterPro" id="IPR044742">
    <property type="entry name" value="DEAD/DEAH_RhlB"/>
</dbReference>
<dbReference type="PROSITE" id="PS51192">
    <property type="entry name" value="HELICASE_ATP_BIND_1"/>
    <property type="match status" value="1"/>
</dbReference>
<organism evidence="12 13">
    <name type="scientific">Persicirhabdus sediminis</name>
    <dbReference type="NCBI Taxonomy" id="454144"/>
    <lineage>
        <taxon>Bacteria</taxon>
        <taxon>Pseudomonadati</taxon>
        <taxon>Verrucomicrobiota</taxon>
        <taxon>Verrucomicrobiia</taxon>
        <taxon>Verrucomicrobiales</taxon>
        <taxon>Verrucomicrobiaceae</taxon>
        <taxon>Persicirhabdus</taxon>
    </lineage>
</organism>
<evidence type="ECO:0000256" key="2">
    <source>
        <dbReference type="ARBA" id="ARBA00022801"/>
    </source>
</evidence>
<dbReference type="PROSITE" id="PS51194">
    <property type="entry name" value="HELICASE_CTER"/>
    <property type="match status" value="1"/>
</dbReference>
<proteinExistence type="inferred from homology"/>
<dbReference type="InterPro" id="IPR027417">
    <property type="entry name" value="P-loop_NTPase"/>
</dbReference>
<protein>
    <submittedName>
        <fullName evidence="12">DEAD/DEAH box helicase</fullName>
    </submittedName>
</protein>
<gene>
    <name evidence="12" type="ORF">JIN82_09035</name>
</gene>
<dbReference type="Pfam" id="PF00270">
    <property type="entry name" value="DEAD"/>
    <property type="match status" value="1"/>
</dbReference>
<dbReference type="PANTHER" id="PTHR47959">
    <property type="entry name" value="ATP-DEPENDENT RNA HELICASE RHLE-RELATED"/>
    <property type="match status" value="1"/>
</dbReference>
<keyword evidence="3 7" id="KW-0347">Helicase</keyword>